<keyword evidence="5 13" id="KW-0436">Ligase</keyword>
<dbReference type="PRINTS" id="PR00984">
    <property type="entry name" value="TRNASYNTHILE"/>
</dbReference>
<feature type="domain" description="Methionyl/Valyl/Leucyl/Isoleucyl-tRNA synthetase anticodon-binding" evidence="15">
    <location>
        <begin position="695"/>
        <end position="859"/>
    </location>
</feature>
<dbReference type="Gene3D" id="1.10.730.10">
    <property type="entry name" value="Isoleucyl-tRNA Synthetase, Domain 1"/>
    <property type="match status" value="1"/>
</dbReference>
<accession>A3LTD7</accession>
<sequence length="1082" mass="124501">MSEESAPQQFSFPKEEENIIELWDDLDAFQRQLELTKDLPPFAFFDGPPFATGTPHYGHLLQSTVKDIIPRYASMNGQYVDRRFGWDTHGLPVEHEIDKKLGITSKEDVYAMGIDKYNDECRAIVMRYAGEWRRTVKRMGRWIDMDNDYKTLYPTFMESVWWAFQQLFEKNAVYRGLRVMPYSTACTTPLSNFEAQQNYKDVNDPAVTIAFPLLDDPETSLVAWTTTPWTLPANIGLAVNPNFEYVKIWDETKKTHYILLEKLLSTLYKKPASAKFKIVEKIKGKDLVGLKYKPLYDNFYEEFKDRGFRVIDGEYVTDDSGTGIVHQAPSYGEEDFSVATKHGIIDENRPPPDIVDDAGKMNGKIPELKGLYFKDADKVIIKKLTEDGRILVSTQAKHSYPFCWRSDTPLMYRTVPAWFVRVGEVIPDMLKNVEQTNWVPTNVKEKRFSNWIANARDWNISRNRYWGTPIPLWVSSDFEEIVCVGSIDELKKLSGRDDITDIHRESIDSITIPSKQGKGQLKRIEEVFDCWFESGSMPYASNHYPFENKEKFLKAFPANFIAEGLDQTRGWFYTLTVLGTHLFNTAPYKNVIVTGLVLAADGKKMSKRLKNYPDPSEVLNKYGADALRLYLINSPVVKAETLKFKEEGVKEVVSSVLLPWFNSYKFLKDAVDIFKKDNGVDFKYDESLVSTNVMDRWMLASIQSLIEFIHTEMQGYRLYTVVPRLLSFIDELTNWYIRFNRRRIKGYGDNDVDDTKKGLNTLAEALLTLSRAMAPFTPYLSDNIFQRIKGYFKPETLESFAVNPDVKDIRSVHFLSYPSVRKEYFDEEIEVAVSRMQKVIELGRNIREKKMISLKTPLLELVVLHSDKNYLKDVESLKDYITDELNVRNIVITSDEAKYNVEYTAVADWPVLGKKLKGDAKKVKAALPNVTSAEVQDFVESGKITVDGIDLVREDLQVQRGLPESKTAEGKEARSQGDVLIILDVNMHPELQNEGLARELINRIQRLRKKAGLNTTDDVKVEFKLIKDTVDFHSVLLNNEELLLNCTKRPIHAFSEVAEDKIIIDEEQAINDTTFNLRLLKI</sequence>
<dbReference type="Proteomes" id="UP000002258">
    <property type="component" value="Chromosome 4"/>
</dbReference>
<evidence type="ECO:0000313" key="17">
    <source>
        <dbReference type="Proteomes" id="UP000002258"/>
    </source>
</evidence>
<evidence type="ECO:0000259" key="14">
    <source>
        <dbReference type="Pfam" id="PF00133"/>
    </source>
</evidence>
<dbReference type="InterPro" id="IPR002301">
    <property type="entry name" value="Ile-tRNA-ligase"/>
</dbReference>
<evidence type="ECO:0000256" key="5">
    <source>
        <dbReference type="ARBA" id="ARBA00022598"/>
    </source>
</evidence>
<dbReference type="CDD" id="cd07961">
    <property type="entry name" value="Anticodon_Ia_Ile_ABEc"/>
    <property type="match status" value="1"/>
</dbReference>
<name>A3LTD7_PICST</name>
<dbReference type="SUPFAM" id="SSF52374">
    <property type="entry name" value="Nucleotidylyl transferase"/>
    <property type="match status" value="1"/>
</dbReference>
<dbReference type="InterPro" id="IPR014729">
    <property type="entry name" value="Rossmann-like_a/b/a_fold"/>
</dbReference>
<comment type="catalytic activity">
    <reaction evidence="11">
        <text>tRNA(Ile) + L-isoleucine + ATP = L-isoleucyl-tRNA(Ile) + AMP + diphosphate</text>
        <dbReference type="Rhea" id="RHEA:11060"/>
        <dbReference type="Rhea" id="RHEA-COMP:9666"/>
        <dbReference type="Rhea" id="RHEA-COMP:9695"/>
        <dbReference type="ChEBI" id="CHEBI:30616"/>
        <dbReference type="ChEBI" id="CHEBI:33019"/>
        <dbReference type="ChEBI" id="CHEBI:58045"/>
        <dbReference type="ChEBI" id="CHEBI:78442"/>
        <dbReference type="ChEBI" id="CHEBI:78528"/>
        <dbReference type="ChEBI" id="CHEBI:456215"/>
        <dbReference type="EC" id="6.1.1.5"/>
    </reaction>
</comment>
<dbReference type="FunFam" id="3.40.50.620:FF:000050">
    <property type="entry name" value="Isoleucyl-tRNA synthetase,cytoplasmic"/>
    <property type="match status" value="1"/>
</dbReference>
<comment type="similarity">
    <text evidence="2 13">Belongs to the class-I aminoacyl-tRNA synthetase family.</text>
</comment>
<dbReference type="GO" id="GO:0005524">
    <property type="term" value="F:ATP binding"/>
    <property type="evidence" value="ECO:0007669"/>
    <property type="project" value="UniProtKB-KW"/>
</dbReference>
<dbReference type="EMBL" id="CP000498">
    <property type="protein sequence ID" value="ABN66385.1"/>
    <property type="molecule type" value="Genomic_DNA"/>
</dbReference>
<evidence type="ECO:0000256" key="11">
    <source>
        <dbReference type="ARBA" id="ARBA00048359"/>
    </source>
</evidence>
<evidence type="ECO:0000256" key="7">
    <source>
        <dbReference type="ARBA" id="ARBA00022840"/>
    </source>
</evidence>
<dbReference type="EC" id="6.1.1.5" evidence="3"/>
<dbReference type="OrthoDB" id="1706657at2759"/>
<keyword evidence="9 13" id="KW-0030">Aminoacyl-tRNA synthetase</keyword>
<dbReference type="OMA" id="EIIVIHK"/>
<dbReference type="SUPFAM" id="SSF47323">
    <property type="entry name" value="Anticodon-binding domain of a subclass of class I aminoacyl-tRNA synthetases"/>
    <property type="match status" value="1"/>
</dbReference>
<dbReference type="Pfam" id="PF00133">
    <property type="entry name" value="tRNA-synt_1"/>
    <property type="match status" value="1"/>
</dbReference>
<dbReference type="InterPro" id="IPR009080">
    <property type="entry name" value="tRNAsynth_Ia_anticodon-bd"/>
</dbReference>
<dbReference type="CDD" id="cd00818">
    <property type="entry name" value="IleRS_core"/>
    <property type="match status" value="1"/>
</dbReference>
<keyword evidence="6 13" id="KW-0547">Nucleotide-binding</keyword>
<reference evidence="16 17" key="1">
    <citation type="journal article" date="2007" name="Nat. Biotechnol.">
        <title>Genome sequence of the lignocellulose-bioconverting and xylose-fermenting yeast Pichia stipitis.</title>
        <authorList>
            <person name="Jeffries T.W."/>
            <person name="Grigoriev I.V."/>
            <person name="Grimwood J."/>
            <person name="Laplaza J.M."/>
            <person name="Aerts A."/>
            <person name="Salamov A."/>
            <person name="Schmutz J."/>
            <person name="Lindquist E."/>
            <person name="Dehal P."/>
            <person name="Shapiro H."/>
            <person name="Jin Y.S."/>
            <person name="Passoth V."/>
            <person name="Richardson P.M."/>
        </authorList>
    </citation>
    <scope>NUCLEOTIDE SEQUENCE [LARGE SCALE GENOMIC DNA]</scope>
    <source>
        <strain evidence="17">ATCC 58785 / CBS 6054 / NBRC 10063 / NRRL Y-11545</strain>
    </source>
</reference>
<feature type="domain" description="Aminoacyl-tRNA synthetase class Ia" evidence="14">
    <location>
        <begin position="19"/>
        <end position="642"/>
    </location>
</feature>
<dbReference type="Gene3D" id="3.40.50.620">
    <property type="entry name" value="HUPs"/>
    <property type="match status" value="2"/>
</dbReference>
<dbReference type="InterPro" id="IPR013155">
    <property type="entry name" value="M/V/L/I-tRNA-synth_anticd-bd"/>
</dbReference>
<dbReference type="HOGENOM" id="CLU_001493_1_0_1"/>
<dbReference type="Pfam" id="PF19302">
    <property type="entry name" value="DUF5915"/>
    <property type="match status" value="1"/>
</dbReference>
<dbReference type="GO" id="GO:1990825">
    <property type="term" value="F:sequence-specific mRNA binding"/>
    <property type="evidence" value="ECO:0007669"/>
    <property type="project" value="EnsemblFungi"/>
</dbReference>
<evidence type="ECO:0000313" key="16">
    <source>
        <dbReference type="EMBL" id="ABN66385.1"/>
    </source>
</evidence>
<dbReference type="eggNOG" id="KOG0434">
    <property type="taxonomic scope" value="Eukaryota"/>
</dbReference>
<evidence type="ECO:0000256" key="8">
    <source>
        <dbReference type="ARBA" id="ARBA00022917"/>
    </source>
</evidence>
<evidence type="ECO:0000256" key="3">
    <source>
        <dbReference type="ARBA" id="ARBA00013165"/>
    </source>
</evidence>
<evidence type="ECO:0000256" key="12">
    <source>
        <dbReference type="ARBA" id="ARBA00069879"/>
    </source>
</evidence>
<dbReference type="InParanoid" id="A3LTD7"/>
<dbReference type="NCBIfam" id="TIGR00392">
    <property type="entry name" value="ileS"/>
    <property type="match status" value="1"/>
</dbReference>
<evidence type="ECO:0000256" key="2">
    <source>
        <dbReference type="ARBA" id="ARBA00005594"/>
    </source>
</evidence>
<dbReference type="InterPro" id="IPR001412">
    <property type="entry name" value="aa-tRNA-synth_I_CS"/>
</dbReference>
<gene>
    <name evidence="16" type="primary">ILS1</name>
    <name evidence="16" type="ORF">PICST_83229</name>
</gene>
<dbReference type="FunCoup" id="A3LTD7">
    <property type="interactions" value="1193"/>
</dbReference>
<dbReference type="PANTHER" id="PTHR42780">
    <property type="entry name" value="SOLEUCYL-TRNA SYNTHETASE"/>
    <property type="match status" value="1"/>
</dbReference>
<dbReference type="InterPro" id="IPR009008">
    <property type="entry name" value="Val/Leu/Ile-tRNA-synth_edit"/>
</dbReference>
<dbReference type="PANTHER" id="PTHR42780:SF1">
    <property type="entry name" value="ISOLEUCINE--TRNA LIGASE, CYTOPLASMIC"/>
    <property type="match status" value="1"/>
</dbReference>
<dbReference type="RefSeq" id="XP_001384414.1">
    <property type="nucleotide sequence ID" value="XM_001384377.1"/>
</dbReference>
<dbReference type="GO" id="GO:0006428">
    <property type="term" value="P:isoleucyl-tRNA aminoacylation"/>
    <property type="evidence" value="ECO:0007669"/>
    <property type="project" value="EnsemblFungi"/>
</dbReference>
<evidence type="ECO:0000259" key="15">
    <source>
        <dbReference type="Pfam" id="PF08264"/>
    </source>
</evidence>
<evidence type="ECO:0000256" key="13">
    <source>
        <dbReference type="RuleBase" id="RU363035"/>
    </source>
</evidence>
<dbReference type="InterPro" id="IPR033709">
    <property type="entry name" value="Anticodon_Ile_ABEc"/>
</dbReference>
<dbReference type="FunFam" id="3.40.50.620:FF:000023">
    <property type="entry name" value="Isoleucyl-tRNA synthetase,cytoplasmic"/>
    <property type="match status" value="1"/>
</dbReference>
<dbReference type="Pfam" id="PF08264">
    <property type="entry name" value="Anticodon_1"/>
    <property type="match status" value="1"/>
</dbReference>
<evidence type="ECO:0000256" key="6">
    <source>
        <dbReference type="ARBA" id="ARBA00022741"/>
    </source>
</evidence>
<keyword evidence="7 13" id="KW-0067">ATP-binding</keyword>
<organism evidence="16 17">
    <name type="scientific">Scheffersomyces stipitis (strain ATCC 58785 / CBS 6054 / NBRC 10063 / NRRL Y-11545)</name>
    <name type="common">Yeast</name>
    <name type="synonym">Pichia stipitis</name>
    <dbReference type="NCBI Taxonomy" id="322104"/>
    <lineage>
        <taxon>Eukaryota</taxon>
        <taxon>Fungi</taxon>
        <taxon>Dikarya</taxon>
        <taxon>Ascomycota</taxon>
        <taxon>Saccharomycotina</taxon>
        <taxon>Pichiomycetes</taxon>
        <taxon>Debaryomycetaceae</taxon>
        <taxon>Scheffersomyces</taxon>
    </lineage>
</organism>
<keyword evidence="4" id="KW-0963">Cytoplasm</keyword>
<evidence type="ECO:0000256" key="1">
    <source>
        <dbReference type="ARBA" id="ARBA00004496"/>
    </source>
</evidence>
<dbReference type="GO" id="GO:0004822">
    <property type="term" value="F:isoleucine-tRNA ligase activity"/>
    <property type="evidence" value="ECO:0007669"/>
    <property type="project" value="UniProtKB-EC"/>
</dbReference>
<comment type="subcellular location">
    <subcellularLocation>
        <location evidence="1">Cytoplasm</location>
    </subcellularLocation>
</comment>
<keyword evidence="17" id="KW-1185">Reference proteome</keyword>
<dbReference type="GO" id="GO:0000049">
    <property type="term" value="F:tRNA binding"/>
    <property type="evidence" value="ECO:0007669"/>
    <property type="project" value="InterPro"/>
</dbReference>
<dbReference type="GO" id="GO:0002161">
    <property type="term" value="F:aminoacyl-tRNA deacylase activity"/>
    <property type="evidence" value="ECO:0007669"/>
    <property type="project" value="InterPro"/>
</dbReference>
<evidence type="ECO:0000256" key="10">
    <source>
        <dbReference type="ARBA" id="ARBA00032665"/>
    </source>
</evidence>
<dbReference type="PROSITE" id="PS00178">
    <property type="entry name" value="AA_TRNA_LIGASE_I"/>
    <property type="match status" value="1"/>
</dbReference>
<dbReference type="STRING" id="322104.A3LTD7"/>
<proteinExistence type="inferred from homology"/>
<dbReference type="AlphaFoldDB" id="A3LTD7"/>
<evidence type="ECO:0000256" key="4">
    <source>
        <dbReference type="ARBA" id="ARBA00022490"/>
    </source>
</evidence>
<dbReference type="GO" id="GO:0005829">
    <property type="term" value="C:cytosol"/>
    <property type="evidence" value="ECO:0007669"/>
    <property type="project" value="EnsemblFungi"/>
</dbReference>
<dbReference type="KEGG" id="pic:PICST_83229"/>
<dbReference type="InterPro" id="IPR002300">
    <property type="entry name" value="aa-tRNA-synth_Ia"/>
</dbReference>
<dbReference type="GeneID" id="4838909"/>
<dbReference type="FunFam" id="1.10.730.10:FF:000004">
    <property type="entry name" value="Isoleucyl-tRNA synthetase, cytoplasmic"/>
    <property type="match status" value="1"/>
</dbReference>
<dbReference type="InterPro" id="IPR023586">
    <property type="entry name" value="Ile-tRNA-ligase_type2"/>
</dbReference>
<protein>
    <recommendedName>
        <fullName evidence="12">Isoleucine--tRNA ligase, cytoplasmic</fullName>
        <ecNumber evidence="3">6.1.1.5</ecNumber>
    </recommendedName>
    <alternativeName>
        <fullName evidence="10">Isoleucyl-tRNA synthetase</fullName>
    </alternativeName>
</protein>
<keyword evidence="8 13" id="KW-0648">Protein biosynthesis</keyword>
<evidence type="ECO:0000256" key="9">
    <source>
        <dbReference type="ARBA" id="ARBA00023146"/>
    </source>
</evidence>
<dbReference type="SUPFAM" id="SSF50677">
    <property type="entry name" value="ValRS/IleRS/LeuRS editing domain"/>
    <property type="match status" value="1"/>
</dbReference>
<dbReference type="HAMAP" id="MF_02003">
    <property type="entry name" value="Ile_tRNA_synth_type2"/>
    <property type="match status" value="1"/>
</dbReference>